<comment type="caution">
    <text evidence="3">The sequence shown here is derived from an EMBL/GenBank/DDBJ whole genome shotgun (WGS) entry which is preliminary data.</text>
</comment>
<dbReference type="InterPro" id="IPR043504">
    <property type="entry name" value="Peptidase_S1_PA_chymotrypsin"/>
</dbReference>
<dbReference type="InterPro" id="IPR009003">
    <property type="entry name" value="Peptidase_S1_PA"/>
</dbReference>
<dbReference type="Pfam" id="PF00089">
    <property type="entry name" value="Trypsin"/>
    <property type="match status" value="1"/>
</dbReference>
<dbReference type="EMBL" id="JSAM01000158">
    <property type="protein sequence ID" value="KIA76033.1"/>
    <property type="molecule type" value="Genomic_DNA"/>
</dbReference>
<keyword evidence="1" id="KW-0732">Signal</keyword>
<proteinExistence type="predicted"/>
<dbReference type="AlphaFoldDB" id="A0A0C1E7D2"/>
<dbReference type="InterPro" id="IPR050966">
    <property type="entry name" value="Glutamyl_endopeptidase"/>
</dbReference>
<dbReference type="SUPFAM" id="SSF50494">
    <property type="entry name" value="Trypsin-like serine proteases"/>
    <property type="match status" value="1"/>
</dbReference>
<evidence type="ECO:0000256" key="1">
    <source>
        <dbReference type="ARBA" id="ARBA00022729"/>
    </source>
</evidence>
<evidence type="ECO:0000313" key="3">
    <source>
        <dbReference type="EMBL" id="KIA76033.1"/>
    </source>
</evidence>
<evidence type="ECO:0000313" key="4">
    <source>
        <dbReference type="Proteomes" id="UP000031307"/>
    </source>
</evidence>
<feature type="domain" description="Peptidase S1" evidence="2">
    <location>
        <begin position="6"/>
        <end position="197"/>
    </location>
</feature>
<feature type="non-terminal residue" evidence="3">
    <location>
        <position position="206"/>
    </location>
</feature>
<protein>
    <submittedName>
        <fullName evidence="3">Putative serine protease YdgD</fullName>
        <ecNumber evidence="3">3.4.21.-</ecNumber>
    </submittedName>
</protein>
<evidence type="ECO:0000259" key="2">
    <source>
        <dbReference type="Pfam" id="PF00089"/>
    </source>
</evidence>
<dbReference type="Gene3D" id="2.40.10.10">
    <property type="entry name" value="Trypsin-like serine proteases"/>
    <property type="match status" value="2"/>
</dbReference>
<dbReference type="GO" id="GO:0004252">
    <property type="term" value="F:serine-type endopeptidase activity"/>
    <property type="evidence" value="ECO:0007669"/>
    <property type="project" value="InterPro"/>
</dbReference>
<dbReference type="InterPro" id="IPR018114">
    <property type="entry name" value="TRYPSIN_HIS"/>
</dbReference>
<dbReference type="PANTHER" id="PTHR15462:SF8">
    <property type="entry name" value="SERINE PROTEASE"/>
    <property type="match status" value="1"/>
</dbReference>
<accession>A0A0C1E7D2</accession>
<gene>
    <name evidence="3" type="primary">ydgD</name>
    <name evidence="3" type="ORF">DB43_CU00010</name>
</gene>
<keyword evidence="3" id="KW-0645">Protease</keyword>
<dbReference type="EC" id="3.4.21.-" evidence="3"/>
<dbReference type="InterPro" id="IPR001254">
    <property type="entry name" value="Trypsin_dom"/>
</dbReference>
<sequence>MSRERTTFPWAAIGVLQMQSGAICTATLITPDTVLTAAHCFWTNGKNQDKPDIFLAGKHKKRVIAKYQATQVTMHFAFAKGLRYKGRDVYISLKAAPLDVAMVKVRLLSGTAPIPLPVFRGNKADLSRLLQENKWRVTQAGYAGDRDDVLTAHRQCRITHINQNLTLYHQCDTLSGNSGSPMWASVNNQPQIVAVQSSAPDVENRD</sequence>
<dbReference type="Proteomes" id="UP000031307">
    <property type="component" value="Unassembled WGS sequence"/>
</dbReference>
<dbReference type="PANTHER" id="PTHR15462">
    <property type="entry name" value="SERINE PROTEASE"/>
    <property type="match status" value="1"/>
</dbReference>
<dbReference type="GO" id="GO:0006508">
    <property type="term" value="P:proteolysis"/>
    <property type="evidence" value="ECO:0007669"/>
    <property type="project" value="UniProtKB-KW"/>
</dbReference>
<name>A0A0C1E7D2_9BACT</name>
<reference evidence="3 4" key="1">
    <citation type="journal article" date="2014" name="Mol. Biol. Evol.">
        <title>Massive expansion of Ubiquitination-related gene families within the Chlamydiae.</title>
        <authorList>
            <person name="Domman D."/>
            <person name="Collingro A."/>
            <person name="Lagkouvardos I."/>
            <person name="Gehre L."/>
            <person name="Weinmaier T."/>
            <person name="Rattei T."/>
            <person name="Subtil A."/>
            <person name="Horn M."/>
        </authorList>
    </citation>
    <scope>NUCLEOTIDE SEQUENCE [LARGE SCALE GENOMIC DNA]</scope>
    <source>
        <strain evidence="3 4">OEW1</strain>
    </source>
</reference>
<dbReference type="PROSITE" id="PS00134">
    <property type="entry name" value="TRYPSIN_HIS"/>
    <property type="match status" value="1"/>
</dbReference>
<keyword evidence="3" id="KW-0378">Hydrolase</keyword>
<organism evidence="3 4">
    <name type="scientific">Parachlamydia acanthamoebae</name>
    <dbReference type="NCBI Taxonomy" id="83552"/>
    <lineage>
        <taxon>Bacteria</taxon>
        <taxon>Pseudomonadati</taxon>
        <taxon>Chlamydiota</taxon>
        <taxon>Chlamydiia</taxon>
        <taxon>Parachlamydiales</taxon>
        <taxon>Parachlamydiaceae</taxon>
        <taxon>Parachlamydia</taxon>
    </lineage>
</organism>